<organism evidence="2 3">
    <name type="scientific">Acetobacterium malicum</name>
    <dbReference type="NCBI Taxonomy" id="52692"/>
    <lineage>
        <taxon>Bacteria</taxon>
        <taxon>Bacillati</taxon>
        <taxon>Bacillota</taxon>
        <taxon>Clostridia</taxon>
        <taxon>Eubacteriales</taxon>
        <taxon>Eubacteriaceae</taxon>
        <taxon>Acetobacterium</taxon>
    </lineage>
</organism>
<dbReference type="PANTHER" id="PTHR35867">
    <property type="entry name" value="PROTEIN RSEC"/>
    <property type="match status" value="1"/>
</dbReference>
<gene>
    <name evidence="2" type="ORF">GH811_03865</name>
</gene>
<proteinExistence type="predicted"/>
<feature type="transmembrane region" description="Helical" evidence="1">
    <location>
        <begin position="78"/>
        <end position="100"/>
    </location>
</feature>
<comment type="caution">
    <text evidence="2">The sequence shown here is derived from an EMBL/GenBank/DDBJ whole genome shotgun (WGS) entry which is preliminary data.</text>
</comment>
<feature type="transmembrane region" description="Helical" evidence="1">
    <location>
        <begin position="106"/>
        <end position="127"/>
    </location>
</feature>
<accession>A0ABR6YU84</accession>
<dbReference type="Pfam" id="PF04246">
    <property type="entry name" value="RseC_MucC"/>
    <property type="match status" value="1"/>
</dbReference>
<keyword evidence="1" id="KW-0812">Transmembrane</keyword>
<reference evidence="2 3" key="1">
    <citation type="journal article" date="2020" name="mSystems">
        <title>Defining Genomic and Predicted Metabolic Features of the Acetobacterium Genus.</title>
        <authorList>
            <person name="Ross D.E."/>
            <person name="Marshall C.W."/>
            <person name="Gulliver D."/>
            <person name="May H.D."/>
            <person name="Norman R.S."/>
        </authorList>
    </citation>
    <scope>NUCLEOTIDE SEQUENCE [LARGE SCALE GENOMIC DNA]</scope>
    <source>
        <strain evidence="2 3">DSM 4132</strain>
    </source>
</reference>
<keyword evidence="3" id="KW-1185">Reference proteome</keyword>
<evidence type="ECO:0000313" key="3">
    <source>
        <dbReference type="Proteomes" id="UP000622405"/>
    </source>
</evidence>
<keyword evidence="1" id="KW-1133">Transmembrane helix</keyword>
<dbReference type="InterPro" id="IPR007359">
    <property type="entry name" value="SigmaE_reg_RseC_MucC"/>
</dbReference>
<dbReference type="Proteomes" id="UP000622405">
    <property type="component" value="Unassembled WGS sequence"/>
</dbReference>
<sequence length="149" mass="16084">MVILISLELFDGSRNLKKEEIGVVIEIAGNLAKVRSSRDGGCECHGDIEMVLTVQNPLSAKPGQRVVFEMPEANVAQVSLIIFIVPLVLTTIGTVLGWLLASNIGLSVIICQIIGGIVGFLLALFAIKKYDKALRNSEKMQPVITKVVI</sequence>
<name>A0ABR6YU84_9FIRM</name>
<dbReference type="EMBL" id="WJBE01000002">
    <property type="protein sequence ID" value="MBC3898749.1"/>
    <property type="molecule type" value="Genomic_DNA"/>
</dbReference>
<protein>
    <submittedName>
        <fullName evidence="2">Siderophore-interacting protein</fullName>
    </submittedName>
</protein>
<keyword evidence="1" id="KW-0472">Membrane</keyword>
<evidence type="ECO:0000256" key="1">
    <source>
        <dbReference type="SAM" id="Phobius"/>
    </source>
</evidence>
<dbReference type="PANTHER" id="PTHR35867:SF1">
    <property type="entry name" value="PROTEIN RSEC"/>
    <property type="match status" value="1"/>
</dbReference>
<evidence type="ECO:0000313" key="2">
    <source>
        <dbReference type="EMBL" id="MBC3898749.1"/>
    </source>
</evidence>